<name>A0A8I5ZVZ9_RAT</name>
<gene>
    <name evidence="4 6" type="primary">Tmem52</name>
</gene>
<evidence type="ECO:0000313" key="4">
    <source>
        <dbReference type="Ensembl" id="ENSRNOP00000083157.2"/>
    </source>
</evidence>
<reference evidence="4" key="2">
    <citation type="submission" date="2025-08" db="UniProtKB">
        <authorList>
            <consortium name="Ensembl"/>
        </authorList>
    </citation>
    <scope>IDENTIFICATION</scope>
    <source>
        <strain evidence="4">Brown Norway</strain>
    </source>
</reference>
<keyword evidence="3" id="KW-0732">Signal</keyword>
<dbReference type="Ensembl" id="ENSRNOT00000115596.2">
    <property type="protein sequence ID" value="ENSRNOP00000083157.2"/>
    <property type="gene ID" value="ENSRNOG00000016618.9"/>
</dbReference>
<feature type="transmembrane region" description="Helical" evidence="2">
    <location>
        <begin position="158"/>
        <end position="179"/>
    </location>
</feature>
<evidence type="ECO:0000256" key="2">
    <source>
        <dbReference type="SAM" id="Phobius"/>
    </source>
</evidence>
<reference evidence="4" key="1">
    <citation type="submission" date="2024-01" db="EMBL/GenBank/DDBJ databases">
        <title>GRCr8: a new rat reference genome assembly contstructed from accurate long reads and long range scaffolding.</title>
        <authorList>
            <person name="Doris P.A."/>
            <person name="Kalbfleisch T."/>
            <person name="Li K."/>
            <person name="Howe K."/>
            <person name="Wood J."/>
        </authorList>
    </citation>
    <scope>NUCLEOTIDE SEQUENCE [LARGE SCALE GENOMIC DNA]</scope>
    <source>
        <strain evidence="4">Brown Norway</strain>
    </source>
</reference>
<dbReference type="InterPro" id="IPR038942">
    <property type="entry name" value="TMEM52"/>
</dbReference>
<dbReference type="CTD" id="339456"/>
<protein>
    <submittedName>
        <fullName evidence="4">Transmembrane protein 52</fullName>
    </submittedName>
</protein>
<accession>A0A8I5ZVZ9</accession>
<dbReference type="PANTHER" id="PTHR33955:SF2">
    <property type="entry name" value="TRANSMEMBRANE PROTEIN 52"/>
    <property type="match status" value="1"/>
</dbReference>
<dbReference type="Proteomes" id="UP000002494">
    <property type="component" value="Chromosome 5"/>
</dbReference>
<feature type="compositionally biased region" description="Polar residues" evidence="1">
    <location>
        <begin position="89"/>
        <end position="104"/>
    </location>
</feature>
<dbReference type="GeneTree" id="ENSGT00730000111432"/>
<keyword evidence="2" id="KW-0812">Transmembrane</keyword>
<organism evidence="4 5">
    <name type="scientific">Rattus norvegicus</name>
    <name type="common">Rat</name>
    <dbReference type="NCBI Taxonomy" id="10116"/>
    <lineage>
        <taxon>Eukaryota</taxon>
        <taxon>Metazoa</taxon>
        <taxon>Chordata</taxon>
        <taxon>Craniata</taxon>
        <taxon>Vertebrata</taxon>
        <taxon>Euteleostomi</taxon>
        <taxon>Mammalia</taxon>
        <taxon>Eutheria</taxon>
        <taxon>Euarchontoglires</taxon>
        <taxon>Glires</taxon>
        <taxon>Rodentia</taxon>
        <taxon>Myomorpha</taxon>
        <taxon>Muroidea</taxon>
        <taxon>Muridae</taxon>
        <taxon>Murinae</taxon>
        <taxon>Rattus</taxon>
    </lineage>
</organism>
<feature type="compositionally biased region" description="Polar residues" evidence="1">
    <location>
        <begin position="292"/>
        <end position="305"/>
    </location>
</feature>
<feature type="chain" id="PRO_5045270740" evidence="3">
    <location>
        <begin position="29"/>
        <end position="305"/>
    </location>
</feature>
<sequence>MAPGPSATQGILLLLPLLPLSQVTLGTADGNCDPSDQCPPQARWSNLWHVGQPWKPDPTILCRRHKDRAVVWGQHVLGVNPKPPLASTGEPSQDWPQLEETSAGGSSGLKSAEEVFGAERHLLLCFHLSVILFWVVRQDRPPGCRCPVTEGQSSGRSLLSLVRLTLLAIFLMLLCGVTASCVRLCCLRKQPHTQTHTPAAWQPCDGTVIPMDSDSPAHSTVTSYSSVQYPLGMRLPLYFGEPDPDSMVPPTYSLYPTELPPSYDEVVKMIKAREEAAAPSERTNPLPEASELETTGGPQESGPTP</sequence>
<dbReference type="AlphaFoldDB" id="A0A8I5ZVZ9"/>
<feature type="region of interest" description="Disordered" evidence="1">
    <location>
        <begin position="270"/>
        <end position="305"/>
    </location>
</feature>
<dbReference type="Pfam" id="PF14979">
    <property type="entry name" value="TMEM52"/>
    <property type="match status" value="1"/>
</dbReference>
<dbReference type="AGR" id="RGD:2318502"/>
<evidence type="ECO:0000256" key="1">
    <source>
        <dbReference type="SAM" id="MobiDB-lite"/>
    </source>
</evidence>
<proteinExistence type="predicted"/>
<reference evidence="4" key="3">
    <citation type="submission" date="2025-09" db="UniProtKB">
        <authorList>
            <consortium name="Ensembl"/>
        </authorList>
    </citation>
    <scope>IDENTIFICATION</scope>
    <source>
        <strain evidence="4">Brown Norway</strain>
    </source>
</reference>
<feature type="signal peptide" evidence="3">
    <location>
        <begin position="1"/>
        <end position="28"/>
    </location>
</feature>
<evidence type="ECO:0000256" key="3">
    <source>
        <dbReference type="SAM" id="SignalP"/>
    </source>
</evidence>
<keyword evidence="2" id="KW-1133">Transmembrane helix</keyword>
<evidence type="ECO:0000313" key="5">
    <source>
        <dbReference type="Proteomes" id="UP000002494"/>
    </source>
</evidence>
<feature type="region of interest" description="Disordered" evidence="1">
    <location>
        <begin position="81"/>
        <end position="109"/>
    </location>
</feature>
<keyword evidence="2" id="KW-0472">Membrane</keyword>
<keyword evidence="5" id="KW-1185">Reference proteome</keyword>
<dbReference type="RGD" id="2318502">
    <property type="gene designation" value="Tmem52"/>
</dbReference>
<evidence type="ECO:0000313" key="6">
    <source>
        <dbReference type="RGD" id="2318502"/>
    </source>
</evidence>
<dbReference type="PANTHER" id="PTHR33955">
    <property type="entry name" value="TRANSMEMBRANE PROTEIN 52"/>
    <property type="match status" value="1"/>
</dbReference>